<dbReference type="Gene3D" id="1.20.1560.10">
    <property type="entry name" value="ABC transporter type 1, transmembrane domain"/>
    <property type="match status" value="2"/>
</dbReference>
<dbReference type="InterPro" id="IPR027417">
    <property type="entry name" value="P-loop_NTPase"/>
</dbReference>
<name>A0A139WGP5_TRICA</name>
<dbReference type="CDD" id="cd03244">
    <property type="entry name" value="ABCC_MRP_domain2"/>
    <property type="match status" value="1"/>
</dbReference>
<evidence type="ECO:0000259" key="11">
    <source>
        <dbReference type="PROSITE" id="PS50929"/>
    </source>
</evidence>
<comment type="subcellular location">
    <subcellularLocation>
        <location evidence="1">Membrane</location>
        <topology evidence="1">Multi-pass membrane protein</topology>
    </subcellularLocation>
</comment>
<dbReference type="FunFam" id="3.40.50.300:FF:000163">
    <property type="entry name" value="Multidrug resistance-associated protein member 4"/>
    <property type="match status" value="1"/>
</dbReference>
<keyword evidence="5" id="KW-0547">Nucleotide-binding</keyword>
<protein>
    <submittedName>
        <fullName evidence="12">Putative multidrug resistance-associated protein lethal(2)03659-like Protein</fullName>
    </submittedName>
</protein>
<dbReference type="GO" id="GO:0005886">
    <property type="term" value="C:plasma membrane"/>
    <property type="evidence" value="ECO:0000318"/>
    <property type="project" value="GO_Central"/>
</dbReference>
<gene>
    <name evidence="12" type="primary">AUGUSTUS-3.0.2_33390</name>
    <name evidence="12" type="ORF">TcasGA2_TC033390</name>
</gene>
<feature type="transmembrane region" description="Helical" evidence="9">
    <location>
        <begin position="813"/>
        <end position="831"/>
    </location>
</feature>
<dbReference type="PANTHER" id="PTHR24223">
    <property type="entry name" value="ATP-BINDING CASSETTE SUB-FAMILY C"/>
    <property type="match status" value="1"/>
</dbReference>
<feature type="domain" description="ABC transmembrane type-1" evidence="11">
    <location>
        <begin position="107"/>
        <end position="377"/>
    </location>
</feature>
<keyword evidence="7 9" id="KW-1133">Transmembrane helix</keyword>
<dbReference type="InterPro" id="IPR003439">
    <property type="entry name" value="ABC_transporter-like_ATP-bd"/>
</dbReference>
<dbReference type="PANTHER" id="PTHR24223:SF448">
    <property type="entry name" value="FI20146P1-RELATED"/>
    <property type="match status" value="1"/>
</dbReference>
<keyword evidence="8 9" id="KW-0472">Membrane</keyword>
<feature type="transmembrane region" description="Helical" evidence="9">
    <location>
        <begin position="887"/>
        <end position="915"/>
    </location>
</feature>
<evidence type="ECO:0000256" key="3">
    <source>
        <dbReference type="ARBA" id="ARBA00022692"/>
    </source>
</evidence>
<dbReference type="InterPro" id="IPR003593">
    <property type="entry name" value="AAA+_ATPase"/>
</dbReference>
<feature type="transmembrane region" description="Helical" evidence="9">
    <location>
        <begin position="235"/>
        <end position="255"/>
    </location>
</feature>
<feature type="domain" description="ABC transporter" evidence="10">
    <location>
        <begin position="987"/>
        <end position="1220"/>
    </location>
</feature>
<dbReference type="GO" id="GO:0016887">
    <property type="term" value="F:ATP hydrolysis activity"/>
    <property type="evidence" value="ECO:0007669"/>
    <property type="project" value="InterPro"/>
</dbReference>
<evidence type="ECO:0000256" key="7">
    <source>
        <dbReference type="ARBA" id="ARBA00022989"/>
    </source>
</evidence>
<feature type="domain" description="ABC transporter" evidence="10">
    <location>
        <begin position="420"/>
        <end position="640"/>
    </location>
</feature>
<evidence type="ECO:0000259" key="10">
    <source>
        <dbReference type="PROSITE" id="PS50893"/>
    </source>
</evidence>
<evidence type="ECO:0000313" key="12">
    <source>
        <dbReference type="EMBL" id="KYB27064.1"/>
    </source>
</evidence>
<dbReference type="InterPro" id="IPR044726">
    <property type="entry name" value="ABCC_6TM_D2"/>
</dbReference>
<dbReference type="InterPro" id="IPR011527">
    <property type="entry name" value="ABC1_TM_dom"/>
</dbReference>
<feature type="transmembrane region" description="Helical" evidence="9">
    <location>
        <begin position="361"/>
        <end position="381"/>
    </location>
</feature>
<dbReference type="OMA" id="RERQHIL"/>
<sequence length="1229" mass="139022">MEDIEQSKIRKTHLKPHPKASANFLSHFFFCWELPLFVKGWKKELTEDDLYEPLDEYNSTILGDKIEELWRRETTTNKKPSLLKVLIKLFGLEYGLYGLFYLPAELAVALLQPHFLRKLLEFYTPDGNITLRKAYFYALGLTIFCFVRVFAFHWFAFQTAVLGMKIRIACSSLVYRSSLQLTKTTFDKITVGQIVNLLSNDVSRFNQFGPFLHSLWIGPVELILGGYFIDKQLGHAALSGITILIFCLLLQLFVLKKLSKFRRQVAEKTDYRIRLMNDIISGIQAIKFYTWEKPFETLVQLARNSEITKITNANNFRLFNNTFKIYLSKFSVYLCILVVVLTKKNLTPQYLFALTSLYESFKLTITIFIPFGVVMLSETLISVQRIEEFLLHDFTPCVKKTPLESIFTTLANLEKQTPKIALDKVTIKLNQSEILTGVSFNATPGQFIAIIGRAGSGKTTLLETVLREITPTSGTATITGLVSYAPQEPWIFSSSIRQNIVFGEVYDARRYHQVVKACALEPDFALLPHGDQTLVGERGVMLSGGQKARINLARAVYKTSDFYLFDDPLSAVDTHVGKWIYDECFLRLLGGKGIILVTHQTQFLHNVDKIYVVEDGKVKCQELQNVKIEPTKVVHDTILKQHDLQNEVKEHRSRGNTDAKIYSCYCKSAGSNYLTFGVLLLFALGQLFGSLGDFFVTVWVNFEKSGFLARIDCLYIYTGLVVLMILVIHLASLCFSFYCMNASKVLHQNMLAKIIKSPIKFFNQHSSGRILNRFSKDIGCIDELLPTSLMNIITAIFTGTAIIIIIIVLNYWMIFPTVVLLLFTVLLSILFQPSNRNIKRTEGTTQSFIFSHTSATLQGLQVIKSSNCQKQLISEFDNHQNFHTSAFYLFTAMFSAFGFWADIFAGLYTAIVIWSFFLLEKTHAGDVGLAITQCIGLVGMIQYGMKTWSELDAYMTSVERVIDYSELEPEPDDGNHQPDFWPASGTLTFDSVTLKYKPEDPPVLSNVSFRVNSGEKIGIIGRTGAGKSSLISVLFRLFPFDGTVKIDNIDTKTLPLDTLRSKISIIPQEPVLFMGTLRKNLDPFDQFTDEALWSALDDLGLKPTVSVLPRGLHNEVSERGANFSVGQRQLLCLVRALLRNSKIIVLDEATANVDAETDDLIQKTIRRKFRECTVLTIAHRLNTVIDSDKILVMDAGIVVEFDRPERLLQNPESFLSKSLNSAVSTALQK</sequence>
<feature type="domain" description="ABC transmembrane type-1" evidence="11">
    <location>
        <begin position="676"/>
        <end position="953"/>
    </location>
</feature>
<reference evidence="12 13" key="2">
    <citation type="journal article" date="2010" name="Nucleic Acids Res.">
        <title>BeetleBase in 2010: revisions to provide comprehensive genomic information for Tribolium castaneum.</title>
        <authorList>
            <person name="Kim H.S."/>
            <person name="Murphy T."/>
            <person name="Xia J."/>
            <person name="Caragea D."/>
            <person name="Park Y."/>
            <person name="Beeman R.W."/>
            <person name="Lorenzen M.D."/>
            <person name="Butcher S."/>
            <person name="Manak J.R."/>
            <person name="Brown S.J."/>
        </authorList>
    </citation>
    <scope>GENOME REANNOTATION</scope>
    <source>
        <strain evidence="12 13">Georgia GA2</strain>
    </source>
</reference>
<evidence type="ECO:0000256" key="9">
    <source>
        <dbReference type="SAM" id="Phobius"/>
    </source>
</evidence>
<evidence type="ECO:0000256" key="6">
    <source>
        <dbReference type="ARBA" id="ARBA00022840"/>
    </source>
</evidence>
<dbReference type="Pfam" id="PF00664">
    <property type="entry name" value="ABC_membrane"/>
    <property type="match status" value="2"/>
</dbReference>
<evidence type="ECO:0000256" key="4">
    <source>
        <dbReference type="ARBA" id="ARBA00022737"/>
    </source>
</evidence>
<evidence type="ECO:0000256" key="5">
    <source>
        <dbReference type="ARBA" id="ARBA00022741"/>
    </source>
</evidence>
<keyword evidence="6" id="KW-0067">ATP-binding</keyword>
<dbReference type="InParanoid" id="A0A139WGP5"/>
<feature type="transmembrane region" description="Helical" evidence="9">
    <location>
        <begin position="784"/>
        <end position="807"/>
    </location>
</feature>
<dbReference type="InterPro" id="IPR036640">
    <property type="entry name" value="ABC1_TM_sf"/>
</dbReference>
<feature type="transmembrane region" description="Helical" evidence="9">
    <location>
        <begin position="94"/>
        <end position="115"/>
    </location>
</feature>
<dbReference type="OrthoDB" id="6712991at2759"/>
<feature type="transmembrane region" description="Helical" evidence="9">
    <location>
        <begin position="323"/>
        <end position="341"/>
    </location>
</feature>
<evidence type="ECO:0000256" key="1">
    <source>
        <dbReference type="ARBA" id="ARBA00004141"/>
    </source>
</evidence>
<dbReference type="FunFam" id="3.40.50.300:FF:000973">
    <property type="entry name" value="Multidrug resistance-associated protein 4"/>
    <property type="match status" value="1"/>
</dbReference>
<dbReference type="EMBL" id="KQ971345">
    <property type="protein sequence ID" value="KYB27064.1"/>
    <property type="molecule type" value="Genomic_DNA"/>
</dbReference>
<dbReference type="KEGG" id="tca:661726"/>
<feature type="transmembrane region" description="Helical" evidence="9">
    <location>
        <begin position="714"/>
        <end position="740"/>
    </location>
</feature>
<dbReference type="PROSITE" id="PS50893">
    <property type="entry name" value="ABC_TRANSPORTER_2"/>
    <property type="match status" value="2"/>
</dbReference>
<dbReference type="FunFam" id="1.20.1560.10:FF:000014">
    <property type="entry name" value="Multidrug resistance-associated protein member 4"/>
    <property type="match status" value="1"/>
</dbReference>
<evidence type="ECO:0000313" key="13">
    <source>
        <dbReference type="Proteomes" id="UP000007266"/>
    </source>
</evidence>
<dbReference type="GO" id="GO:0140359">
    <property type="term" value="F:ABC-type transporter activity"/>
    <property type="evidence" value="ECO:0000318"/>
    <property type="project" value="GO_Central"/>
</dbReference>
<reference evidence="12 13" key="1">
    <citation type="journal article" date="2008" name="Nature">
        <title>The genome of the model beetle and pest Tribolium castaneum.</title>
        <authorList>
            <consortium name="Tribolium Genome Sequencing Consortium"/>
            <person name="Richards S."/>
            <person name="Gibbs R.A."/>
            <person name="Weinstock G.M."/>
            <person name="Brown S.J."/>
            <person name="Denell R."/>
            <person name="Beeman R.W."/>
            <person name="Gibbs R."/>
            <person name="Beeman R.W."/>
            <person name="Brown S.J."/>
            <person name="Bucher G."/>
            <person name="Friedrich M."/>
            <person name="Grimmelikhuijzen C.J."/>
            <person name="Klingler M."/>
            <person name="Lorenzen M."/>
            <person name="Richards S."/>
            <person name="Roth S."/>
            <person name="Schroder R."/>
            <person name="Tautz D."/>
            <person name="Zdobnov E.M."/>
            <person name="Muzny D."/>
            <person name="Gibbs R.A."/>
            <person name="Weinstock G.M."/>
            <person name="Attaway T."/>
            <person name="Bell S."/>
            <person name="Buhay C.J."/>
            <person name="Chandrabose M.N."/>
            <person name="Chavez D."/>
            <person name="Clerk-Blankenburg K.P."/>
            <person name="Cree A."/>
            <person name="Dao M."/>
            <person name="Davis C."/>
            <person name="Chacko J."/>
            <person name="Dinh H."/>
            <person name="Dugan-Rocha S."/>
            <person name="Fowler G."/>
            <person name="Garner T.T."/>
            <person name="Garnes J."/>
            <person name="Gnirke A."/>
            <person name="Hawes A."/>
            <person name="Hernandez J."/>
            <person name="Hines S."/>
            <person name="Holder M."/>
            <person name="Hume J."/>
            <person name="Jhangiani S.N."/>
            <person name="Joshi V."/>
            <person name="Khan Z.M."/>
            <person name="Jackson L."/>
            <person name="Kovar C."/>
            <person name="Kowis A."/>
            <person name="Lee S."/>
            <person name="Lewis L.R."/>
            <person name="Margolis J."/>
            <person name="Morgan M."/>
            <person name="Nazareth L.V."/>
            <person name="Nguyen N."/>
            <person name="Okwuonu G."/>
            <person name="Parker D."/>
            <person name="Richards S."/>
            <person name="Ruiz S.J."/>
            <person name="Santibanez J."/>
            <person name="Savard J."/>
            <person name="Scherer S.E."/>
            <person name="Schneider B."/>
            <person name="Sodergren E."/>
            <person name="Tautz D."/>
            <person name="Vattahil S."/>
            <person name="Villasana D."/>
            <person name="White C.S."/>
            <person name="Wright R."/>
            <person name="Park Y."/>
            <person name="Beeman R.W."/>
            <person name="Lord J."/>
            <person name="Oppert B."/>
            <person name="Lorenzen M."/>
            <person name="Brown S."/>
            <person name="Wang L."/>
            <person name="Savard J."/>
            <person name="Tautz D."/>
            <person name="Richards S."/>
            <person name="Weinstock G."/>
            <person name="Gibbs R.A."/>
            <person name="Liu Y."/>
            <person name="Worley K."/>
            <person name="Weinstock G."/>
            <person name="Elsik C.G."/>
            <person name="Reese J.T."/>
            <person name="Elhaik E."/>
            <person name="Landan G."/>
            <person name="Graur D."/>
            <person name="Arensburger P."/>
            <person name="Atkinson P."/>
            <person name="Beeman R.W."/>
            <person name="Beidler J."/>
            <person name="Brown S.J."/>
            <person name="Demuth J.P."/>
            <person name="Drury D.W."/>
            <person name="Du Y.Z."/>
            <person name="Fujiwara H."/>
            <person name="Lorenzen M."/>
            <person name="Maselli V."/>
            <person name="Osanai M."/>
            <person name="Park Y."/>
            <person name="Robertson H.M."/>
            <person name="Tu Z."/>
            <person name="Wang J.J."/>
            <person name="Wang S."/>
            <person name="Richards S."/>
            <person name="Song H."/>
            <person name="Zhang L."/>
            <person name="Sodergren E."/>
            <person name="Werner D."/>
            <person name="Stanke M."/>
            <person name="Morgenstern B."/>
            <person name="Solovyev V."/>
            <person name="Kosarev P."/>
            <person name="Brown G."/>
            <person name="Chen H.C."/>
            <person name="Ermolaeva O."/>
            <person name="Hlavina W."/>
            <person name="Kapustin Y."/>
            <person name="Kiryutin B."/>
            <person name="Kitts P."/>
            <person name="Maglott D."/>
            <person name="Pruitt K."/>
            <person name="Sapojnikov V."/>
            <person name="Souvorov A."/>
            <person name="Mackey A.J."/>
            <person name="Waterhouse R.M."/>
            <person name="Wyder S."/>
            <person name="Zdobnov E.M."/>
            <person name="Zdobnov E.M."/>
            <person name="Wyder S."/>
            <person name="Kriventseva E.V."/>
            <person name="Kadowaki T."/>
            <person name="Bork P."/>
            <person name="Aranda M."/>
            <person name="Bao R."/>
            <person name="Beermann A."/>
            <person name="Berns N."/>
            <person name="Bolognesi R."/>
            <person name="Bonneton F."/>
            <person name="Bopp D."/>
            <person name="Brown S.J."/>
            <person name="Bucher G."/>
            <person name="Butts T."/>
            <person name="Chaumot A."/>
            <person name="Denell R.E."/>
            <person name="Ferrier D.E."/>
            <person name="Friedrich M."/>
            <person name="Gordon C.M."/>
            <person name="Jindra M."/>
            <person name="Klingler M."/>
            <person name="Lan Q."/>
            <person name="Lattorff H.M."/>
            <person name="Laudet V."/>
            <person name="von Levetsow C."/>
            <person name="Liu Z."/>
            <person name="Lutz R."/>
            <person name="Lynch J.A."/>
            <person name="da Fonseca R.N."/>
            <person name="Posnien N."/>
            <person name="Reuter R."/>
            <person name="Roth S."/>
            <person name="Savard J."/>
            <person name="Schinko J.B."/>
            <person name="Schmitt C."/>
            <person name="Schoppmeier M."/>
            <person name="Schroder R."/>
            <person name="Shippy T.D."/>
            <person name="Simonnet F."/>
            <person name="Marques-Souza H."/>
            <person name="Tautz D."/>
            <person name="Tomoyasu Y."/>
            <person name="Trauner J."/>
            <person name="Van der Zee M."/>
            <person name="Vervoort M."/>
            <person name="Wittkopp N."/>
            <person name="Wimmer E.A."/>
            <person name="Yang X."/>
            <person name="Jones A.K."/>
            <person name="Sattelle D.B."/>
            <person name="Ebert P.R."/>
            <person name="Nelson D."/>
            <person name="Scott J.G."/>
            <person name="Beeman R.W."/>
            <person name="Muthukrishnan S."/>
            <person name="Kramer K.J."/>
            <person name="Arakane Y."/>
            <person name="Beeman R.W."/>
            <person name="Zhu Q."/>
            <person name="Hogenkamp D."/>
            <person name="Dixit R."/>
            <person name="Oppert B."/>
            <person name="Jiang H."/>
            <person name="Zou Z."/>
            <person name="Marshall J."/>
            <person name="Elpidina E."/>
            <person name="Vinokurov K."/>
            <person name="Oppert C."/>
            <person name="Zou Z."/>
            <person name="Evans J."/>
            <person name="Lu Z."/>
            <person name="Zhao P."/>
            <person name="Sumathipala N."/>
            <person name="Altincicek B."/>
            <person name="Vilcinskas A."/>
            <person name="Williams M."/>
            <person name="Hultmark D."/>
            <person name="Hetru C."/>
            <person name="Jiang H."/>
            <person name="Grimmelikhuijzen C.J."/>
            <person name="Hauser F."/>
            <person name="Cazzamali G."/>
            <person name="Williamson M."/>
            <person name="Park Y."/>
            <person name="Li B."/>
            <person name="Tanaka Y."/>
            <person name="Predel R."/>
            <person name="Neupert S."/>
            <person name="Schachtner J."/>
            <person name="Verleyen P."/>
            <person name="Raible F."/>
            <person name="Bork P."/>
            <person name="Friedrich M."/>
            <person name="Walden K.K."/>
            <person name="Robertson H.M."/>
            <person name="Angeli S."/>
            <person name="Foret S."/>
            <person name="Bucher G."/>
            <person name="Schuetz S."/>
            <person name="Maleszka R."/>
            <person name="Wimmer E.A."/>
            <person name="Beeman R.W."/>
            <person name="Lorenzen M."/>
            <person name="Tomoyasu Y."/>
            <person name="Miller S.C."/>
            <person name="Grossmann D."/>
            <person name="Bucher G."/>
        </authorList>
    </citation>
    <scope>NUCLEOTIDE SEQUENCE [LARGE SCALE GENOMIC DNA]</scope>
    <source>
        <strain evidence="12 13">Georgia GA2</strain>
    </source>
</reference>
<evidence type="ECO:0000256" key="8">
    <source>
        <dbReference type="ARBA" id="ARBA00023136"/>
    </source>
</evidence>
<evidence type="ECO:0000256" key="2">
    <source>
        <dbReference type="ARBA" id="ARBA00022448"/>
    </source>
</evidence>
<dbReference type="CDD" id="cd18580">
    <property type="entry name" value="ABC_6TM_ABCC_D2"/>
    <property type="match status" value="1"/>
</dbReference>
<dbReference type="STRING" id="7070.A0A139WGP5"/>
<organism evidence="12 13">
    <name type="scientific">Tribolium castaneum</name>
    <name type="common">Red flour beetle</name>
    <dbReference type="NCBI Taxonomy" id="7070"/>
    <lineage>
        <taxon>Eukaryota</taxon>
        <taxon>Metazoa</taxon>
        <taxon>Ecdysozoa</taxon>
        <taxon>Arthropoda</taxon>
        <taxon>Hexapoda</taxon>
        <taxon>Insecta</taxon>
        <taxon>Pterygota</taxon>
        <taxon>Neoptera</taxon>
        <taxon>Endopterygota</taxon>
        <taxon>Coleoptera</taxon>
        <taxon>Polyphaga</taxon>
        <taxon>Cucujiformia</taxon>
        <taxon>Tenebrionidae</taxon>
        <taxon>Tenebrionidae incertae sedis</taxon>
        <taxon>Tribolium</taxon>
    </lineage>
</organism>
<keyword evidence="13" id="KW-1185">Reference proteome</keyword>
<dbReference type="SUPFAM" id="SSF52540">
    <property type="entry name" value="P-loop containing nucleoside triphosphate hydrolases"/>
    <property type="match status" value="2"/>
</dbReference>
<dbReference type="PROSITE" id="PS50929">
    <property type="entry name" value="ABC_TM1F"/>
    <property type="match status" value="2"/>
</dbReference>
<dbReference type="GO" id="GO:0055085">
    <property type="term" value="P:transmembrane transport"/>
    <property type="evidence" value="ECO:0000318"/>
    <property type="project" value="GO_Central"/>
</dbReference>
<feature type="transmembrane region" description="Helical" evidence="9">
    <location>
        <begin position="135"/>
        <end position="157"/>
    </location>
</feature>
<dbReference type="AlphaFoldDB" id="A0A139WGP5"/>
<proteinExistence type="predicted"/>
<dbReference type="PROSITE" id="PS00211">
    <property type="entry name" value="ABC_TRANSPORTER_1"/>
    <property type="match status" value="2"/>
</dbReference>
<dbReference type="InterPro" id="IPR017871">
    <property type="entry name" value="ABC_transporter-like_CS"/>
</dbReference>
<dbReference type="Pfam" id="PF00005">
    <property type="entry name" value="ABC_tran"/>
    <property type="match status" value="2"/>
</dbReference>
<dbReference type="Proteomes" id="UP000007266">
    <property type="component" value="Linkage group 6"/>
</dbReference>
<dbReference type="InterPro" id="IPR050173">
    <property type="entry name" value="ABC_transporter_C-like"/>
</dbReference>
<accession>A0A139WGP5</accession>
<keyword evidence="3 9" id="KW-0812">Transmembrane</keyword>
<dbReference type="Gene3D" id="3.40.50.300">
    <property type="entry name" value="P-loop containing nucleotide triphosphate hydrolases"/>
    <property type="match status" value="2"/>
</dbReference>
<feature type="transmembrane region" description="Helical" evidence="9">
    <location>
        <begin position="673"/>
        <end position="702"/>
    </location>
</feature>
<dbReference type="CDD" id="cd03250">
    <property type="entry name" value="ABCC_MRP_domain1"/>
    <property type="match status" value="1"/>
</dbReference>
<dbReference type="GO" id="GO:0005524">
    <property type="term" value="F:ATP binding"/>
    <property type="evidence" value="ECO:0007669"/>
    <property type="project" value="UniProtKB-KW"/>
</dbReference>
<keyword evidence="4" id="KW-0677">Repeat</keyword>
<dbReference type="SUPFAM" id="SSF90123">
    <property type="entry name" value="ABC transporter transmembrane region"/>
    <property type="match status" value="2"/>
</dbReference>
<keyword evidence="2" id="KW-0813">Transport</keyword>
<dbReference type="FunFam" id="1.20.1560.10:FF:000026">
    <property type="entry name" value="Multidrug resistance-associated protein lethal(2)03659"/>
    <property type="match status" value="1"/>
</dbReference>
<feature type="transmembrane region" description="Helical" evidence="9">
    <location>
        <begin position="211"/>
        <end position="229"/>
    </location>
</feature>
<dbReference type="SMART" id="SM00382">
    <property type="entry name" value="AAA"/>
    <property type="match status" value="2"/>
</dbReference>